<organism evidence="2 3">
    <name type="scientific">Actinocorallia herbida</name>
    <dbReference type="NCBI Taxonomy" id="58109"/>
    <lineage>
        <taxon>Bacteria</taxon>
        <taxon>Bacillati</taxon>
        <taxon>Actinomycetota</taxon>
        <taxon>Actinomycetes</taxon>
        <taxon>Streptosporangiales</taxon>
        <taxon>Thermomonosporaceae</taxon>
        <taxon>Actinocorallia</taxon>
    </lineage>
</organism>
<keyword evidence="2" id="KW-0560">Oxidoreductase</keyword>
<dbReference type="RefSeq" id="WP_123667868.1">
    <property type="nucleotide sequence ID" value="NZ_RJKE01000001.1"/>
</dbReference>
<dbReference type="EMBL" id="RJKE01000001">
    <property type="protein sequence ID" value="ROO88655.1"/>
    <property type="molecule type" value="Genomic_DNA"/>
</dbReference>
<evidence type="ECO:0000313" key="3">
    <source>
        <dbReference type="Proteomes" id="UP000272400"/>
    </source>
</evidence>
<dbReference type="Gene3D" id="3.10.180.10">
    <property type="entry name" value="2,3-Dihydroxybiphenyl 1,2-Dioxygenase, domain 1"/>
    <property type="match status" value="1"/>
</dbReference>
<reference evidence="2 3" key="1">
    <citation type="submission" date="2018-11" db="EMBL/GenBank/DDBJ databases">
        <title>Sequencing the genomes of 1000 actinobacteria strains.</title>
        <authorList>
            <person name="Klenk H.-P."/>
        </authorList>
    </citation>
    <scope>NUCLEOTIDE SEQUENCE [LARGE SCALE GENOMIC DNA]</scope>
    <source>
        <strain evidence="2 3">DSM 44254</strain>
    </source>
</reference>
<protein>
    <submittedName>
        <fullName evidence="2">Glyoxalase/bleomycin resistance protein/dioxygenase superfamily protein</fullName>
    </submittedName>
</protein>
<name>A0A3N1D534_9ACTN</name>
<evidence type="ECO:0000259" key="1">
    <source>
        <dbReference type="PROSITE" id="PS51819"/>
    </source>
</evidence>
<feature type="domain" description="VOC" evidence="1">
    <location>
        <begin position="21"/>
        <end position="162"/>
    </location>
</feature>
<keyword evidence="3" id="KW-1185">Reference proteome</keyword>
<dbReference type="InterPro" id="IPR029068">
    <property type="entry name" value="Glyas_Bleomycin-R_OHBP_Dase"/>
</dbReference>
<proteinExistence type="predicted"/>
<dbReference type="InterPro" id="IPR037523">
    <property type="entry name" value="VOC_core"/>
</dbReference>
<evidence type="ECO:0000313" key="2">
    <source>
        <dbReference type="EMBL" id="ROO88655.1"/>
    </source>
</evidence>
<sequence>MNATPPPSSAAGSVPLLAGRRICQIGILVPDLDAAVASYAAFCPAGEWRRVEPGGPMPGTSYLGEPGEFAVRLAFGGAGPEIELIESVSGPSVYSAWLETRGYGVHHLAVFVDSLAEETALMERAGFPLVQSLTGFGPYGDGGYAFYDTVAVLGHYTEALRPATR</sequence>
<gene>
    <name evidence="2" type="ORF">EDD29_6329</name>
</gene>
<dbReference type="Proteomes" id="UP000272400">
    <property type="component" value="Unassembled WGS sequence"/>
</dbReference>
<dbReference type="OrthoDB" id="9792173at2"/>
<keyword evidence="2" id="KW-0223">Dioxygenase</keyword>
<dbReference type="PROSITE" id="PS51819">
    <property type="entry name" value="VOC"/>
    <property type="match status" value="1"/>
</dbReference>
<dbReference type="AlphaFoldDB" id="A0A3N1D534"/>
<comment type="caution">
    <text evidence="2">The sequence shown here is derived from an EMBL/GenBank/DDBJ whole genome shotgun (WGS) entry which is preliminary data.</text>
</comment>
<accession>A0A3N1D534</accession>
<dbReference type="GO" id="GO:0051213">
    <property type="term" value="F:dioxygenase activity"/>
    <property type="evidence" value="ECO:0007669"/>
    <property type="project" value="UniProtKB-KW"/>
</dbReference>
<dbReference type="SUPFAM" id="SSF54593">
    <property type="entry name" value="Glyoxalase/Bleomycin resistance protein/Dihydroxybiphenyl dioxygenase"/>
    <property type="match status" value="1"/>
</dbReference>
<dbReference type="Pfam" id="PF13669">
    <property type="entry name" value="Glyoxalase_4"/>
    <property type="match status" value="1"/>
</dbReference>